<protein>
    <recommendedName>
        <fullName evidence="3">Nuclear transport factor 2 family protein</fullName>
    </recommendedName>
</protein>
<organism evidence="1 2">
    <name type="scientific">Streptacidiphilus jeojiensis</name>
    <dbReference type="NCBI Taxonomy" id="3229225"/>
    <lineage>
        <taxon>Bacteria</taxon>
        <taxon>Bacillati</taxon>
        <taxon>Actinomycetota</taxon>
        <taxon>Actinomycetes</taxon>
        <taxon>Kitasatosporales</taxon>
        <taxon>Streptomycetaceae</taxon>
        <taxon>Streptacidiphilus</taxon>
    </lineage>
</organism>
<name>A0ABV6XKY1_9ACTN</name>
<evidence type="ECO:0000313" key="2">
    <source>
        <dbReference type="Proteomes" id="UP001592581"/>
    </source>
</evidence>
<proteinExistence type="predicted"/>
<dbReference type="EMBL" id="JBEUKS010000003">
    <property type="protein sequence ID" value="MFC1438921.1"/>
    <property type="molecule type" value="Genomic_DNA"/>
</dbReference>
<evidence type="ECO:0008006" key="3">
    <source>
        <dbReference type="Google" id="ProtNLM"/>
    </source>
</evidence>
<dbReference type="RefSeq" id="WP_380564442.1">
    <property type="nucleotide sequence ID" value="NZ_JBEUKS010000003.1"/>
</dbReference>
<keyword evidence="2" id="KW-1185">Reference proteome</keyword>
<gene>
    <name evidence="1" type="ORF">ABUW04_11675</name>
</gene>
<dbReference type="Proteomes" id="UP001592581">
    <property type="component" value="Unassembled WGS sequence"/>
</dbReference>
<accession>A0ABV6XKY1</accession>
<reference evidence="1 2" key="1">
    <citation type="submission" date="2024-06" db="EMBL/GenBank/DDBJ databases">
        <authorList>
            <person name="Lee S.D."/>
        </authorList>
    </citation>
    <scope>NUCLEOTIDE SEQUENCE [LARGE SCALE GENOMIC DNA]</scope>
    <source>
        <strain evidence="1 2">N1-10</strain>
    </source>
</reference>
<sequence>MTGTAGERFAQALAAKDREALTALLDPAVDFQALTPGRHWQSGDPAEVVDQFVLGHWFGPAAEIRGLRMLADRDVARRRHVAYQLRVRREGADYLVEQQVYYELAAEGRIGWVRLLCAGYQPEPPATVEPSAVLAPSVVAGAGAEAVVTG</sequence>
<evidence type="ECO:0000313" key="1">
    <source>
        <dbReference type="EMBL" id="MFC1438921.1"/>
    </source>
</evidence>
<comment type="caution">
    <text evidence="1">The sequence shown here is derived from an EMBL/GenBank/DDBJ whole genome shotgun (WGS) entry which is preliminary data.</text>
</comment>